<comment type="caution">
    <text evidence="3">The sequence shown here is derived from an EMBL/GenBank/DDBJ whole genome shotgun (WGS) entry which is preliminary data.</text>
</comment>
<protein>
    <submittedName>
        <fullName evidence="3">Methyltransferase domain-containing protein</fullName>
    </submittedName>
</protein>
<reference evidence="3 4" key="1">
    <citation type="submission" date="2024-10" db="EMBL/GenBank/DDBJ databases">
        <authorList>
            <person name="Topkara A.R."/>
            <person name="Saygin H."/>
        </authorList>
    </citation>
    <scope>NUCLEOTIDE SEQUENCE [LARGE SCALE GENOMIC DNA]</scope>
    <source>
        <strain evidence="3 4">M3C6</strain>
    </source>
</reference>
<evidence type="ECO:0000256" key="1">
    <source>
        <dbReference type="SAM" id="MobiDB-lite"/>
    </source>
</evidence>
<dbReference type="InterPro" id="IPR019012">
    <property type="entry name" value="RNA_cap_Gua-N2-MeTrfase"/>
</dbReference>
<sequence length="408" mass="43706">MDLDAFTALLTPLGQRALAEAQELTAADPVAAATKLRKTYDAALTSAALTQAGLRERARAKFGEDAGRMYFTPHGLEQATRTEVAEHRARRIIAASPADGPRVVDACCGIGGDFLALARAGCTVTAVDTDPLTVAVARANAEALGLGTRITVTVGDAASIRPEEYDVLFADPARRTSRGRTFDPMAYSPPWPVVLDLLSGARRACLKVAPGIPYEFIPEGAETEWVSFKGEVKEATLWNWPKTDQKADQEGGRSGGQEGGGRRATLLPGGHTLTATGAQAPVGPVGRYLFEPDGAAIRAHLVGEVAEMVDGRLPDPMIAYITGDDPIETPWAARYEIAEVLPFSLKRLRAELRRRQIGNVTIKKRGSAIDIERLRTDLRLNGDKSAVIILTRIIDKPSVLICNTPPPA</sequence>
<dbReference type="Gene3D" id="3.40.50.150">
    <property type="entry name" value="Vaccinia Virus protein VP39"/>
    <property type="match status" value="1"/>
</dbReference>
<dbReference type="SUPFAM" id="SSF53335">
    <property type="entry name" value="S-adenosyl-L-methionine-dependent methyltransferases"/>
    <property type="match status" value="1"/>
</dbReference>
<name>A0ABW7AIC7_9ACTN</name>
<evidence type="ECO:0000313" key="3">
    <source>
        <dbReference type="EMBL" id="MFG1707125.1"/>
    </source>
</evidence>
<evidence type="ECO:0000313" key="4">
    <source>
        <dbReference type="Proteomes" id="UP001603978"/>
    </source>
</evidence>
<dbReference type="CDD" id="cd02440">
    <property type="entry name" value="AdoMet_MTases"/>
    <property type="match status" value="1"/>
</dbReference>
<keyword evidence="3" id="KW-0808">Transferase</keyword>
<dbReference type="PANTHER" id="PTHR14741:SF32">
    <property type="entry name" value="TRIMETHYLGUANOSINE SYNTHASE"/>
    <property type="match status" value="1"/>
</dbReference>
<feature type="domain" description="THUMP-like" evidence="2">
    <location>
        <begin position="333"/>
        <end position="403"/>
    </location>
</feature>
<proteinExistence type="predicted"/>
<keyword evidence="4" id="KW-1185">Reference proteome</keyword>
<feature type="region of interest" description="Disordered" evidence="1">
    <location>
        <begin position="239"/>
        <end position="278"/>
    </location>
</feature>
<gene>
    <name evidence="3" type="ORF">ACFLIM_28415</name>
</gene>
<organism evidence="3 4">
    <name type="scientific">Nonomuraea marmarensis</name>
    <dbReference type="NCBI Taxonomy" id="3351344"/>
    <lineage>
        <taxon>Bacteria</taxon>
        <taxon>Bacillati</taxon>
        <taxon>Actinomycetota</taxon>
        <taxon>Actinomycetes</taxon>
        <taxon>Streptosporangiales</taxon>
        <taxon>Streptosporangiaceae</taxon>
        <taxon>Nonomuraea</taxon>
    </lineage>
</organism>
<dbReference type="Proteomes" id="UP001603978">
    <property type="component" value="Unassembled WGS sequence"/>
</dbReference>
<dbReference type="Pfam" id="PF09445">
    <property type="entry name" value="Methyltransf_15"/>
    <property type="match status" value="1"/>
</dbReference>
<dbReference type="PANTHER" id="PTHR14741">
    <property type="entry name" value="S-ADENOSYLMETHIONINE-DEPENDENT METHYLTRANSFERASE RELATED"/>
    <property type="match status" value="1"/>
</dbReference>
<dbReference type="RefSeq" id="WP_393170549.1">
    <property type="nucleotide sequence ID" value="NZ_JBICRM010000019.1"/>
</dbReference>
<dbReference type="EMBL" id="JBICRM010000019">
    <property type="protein sequence ID" value="MFG1707125.1"/>
    <property type="molecule type" value="Genomic_DNA"/>
</dbReference>
<accession>A0ABW7AIC7</accession>
<dbReference type="GO" id="GO:0008168">
    <property type="term" value="F:methyltransferase activity"/>
    <property type="evidence" value="ECO:0007669"/>
    <property type="project" value="UniProtKB-KW"/>
</dbReference>
<dbReference type="InterPro" id="IPR029063">
    <property type="entry name" value="SAM-dependent_MTases_sf"/>
</dbReference>
<dbReference type="GO" id="GO:0032259">
    <property type="term" value="P:methylation"/>
    <property type="evidence" value="ECO:0007669"/>
    <property type="project" value="UniProtKB-KW"/>
</dbReference>
<keyword evidence="3" id="KW-0489">Methyltransferase</keyword>
<evidence type="ECO:0000259" key="2">
    <source>
        <dbReference type="Pfam" id="PF18096"/>
    </source>
</evidence>
<dbReference type="Pfam" id="PF18096">
    <property type="entry name" value="Thump_like"/>
    <property type="match status" value="1"/>
</dbReference>
<dbReference type="InterPro" id="IPR041497">
    <property type="entry name" value="Thump-like"/>
</dbReference>